<organism evidence="1 2">
    <name type="scientific">Pluteus cervinus</name>
    <dbReference type="NCBI Taxonomy" id="181527"/>
    <lineage>
        <taxon>Eukaryota</taxon>
        <taxon>Fungi</taxon>
        <taxon>Dikarya</taxon>
        <taxon>Basidiomycota</taxon>
        <taxon>Agaricomycotina</taxon>
        <taxon>Agaricomycetes</taxon>
        <taxon>Agaricomycetidae</taxon>
        <taxon>Agaricales</taxon>
        <taxon>Pluteineae</taxon>
        <taxon>Pluteaceae</taxon>
        <taxon>Pluteus</taxon>
    </lineage>
</organism>
<evidence type="ECO:0000313" key="2">
    <source>
        <dbReference type="Proteomes" id="UP000308600"/>
    </source>
</evidence>
<evidence type="ECO:0000313" key="1">
    <source>
        <dbReference type="EMBL" id="TFK73985.1"/>
    </source>
</evidence>
<keyword evidence="2" id="KW-1185">Reference proteome</keyword>
<sequence length="330" mass="35430">MSDPVPATGLAGRRKGPKTLPKLPLSAFSPPPTGVAESFGLAASPSTIHPETVVDSHVLLTGSKSLDQWKQEAGGSFVGRVTGVVANAHGSDLSKVIADLESVGESPQIISLAVPFELNGPEPTIPSTKIPISFVTTFNGPAPEGVTRLRGVLEKGRPVEIIVEDLANEGNLEALEELLAKSTADLSNLPPIVLSNFVPPPQDSDLPSHKLMNHPAYQAFQTQTTALSLYADVSVKFLPPSWVLADGGETEDPAKSKREWKRRIKMYLAPIIEAFGFERILFGSSPAPATKSPLAENWYELARESLAELGIEQEFINAVFSDNAKRFYSL</sequence>
<reference evidence="1 2" key="1">
    <citation type="journal article" date="2019" name="Nat. Ecol. Evol.">
        <title>Megaphylogeny resolves global patterns of mushroom evolution.</title>
        <authorList>
            <person name="Varga T."/>
            <person name="Krizsan K."/>
            <person name="Foldi C."/>
            <person name="Dima B."/>
            <person name="Sanchez-Garcia M."/>
            <person name="Sanchez-Ramirez S."/>
            <person name="Szollosi G.J."/>
            <person name="Szarkandi J.G."/>
            <person name="Papp V."/>
            <person name="Albert L."/>
            <person name="Andreopoulos W."/>
            <person name="Angelini C."/>
            <person name="Antonin V."/>
            <person name="Barry K.W."/>
            <person name="Bougher N.L."/>
            <person name="Buchanan P."/>
            <person name="Buyck B."/>
            <person name="Bense V."/>
            <person name="Catcheside P."/>
            <person name="Chovatia M."/>
            <person name="Cooper J."/>
            <person name="Damon W."/>
            <person name="Desjardin D."/>
            <person name="Finy P."/>
            <person name="Geml J."/>
            <person name="Haridas S."/>
            <person name="Hughes K."/>
            <person name="Justo A."/>
            <person name="Karasinski D."/>
            <person name="Kautmanova I."/>
            <person name="Kiss B."/>
            <person name="Kocsube S."/>
            <person name="Kotiranta H."/>
            <person name="LaButti K.M."/>
            <person name="Lechner B.E."/>
            <person name="Liimatainen K."/>
            <person name="Lipzen A."/>
            <person name="Lukacs Z."/>
            <person name="Mihaltcheva S."/>
            <person name="Morgado L.N."/>
            <person name="Niskanen T."/>
            <person name="Noordeloos M.E."/>
            <person name="Ohm R.A."/>
            <person name="Ortiz-Santana B."/>
            <person name="Ovrebo C."/>
            <person name="Racz N."/>
            <person name="Riley R."/>
            <person name="Savchenko A."/>
            <person name="Shiryaev A."/>
            <person name="Soop K."/>
            <person name="Spirin V."/>
            <person name="Szebenyi C."/>
            <person name="Tomsovsky M."/>
            <person name="Tulloss R.E."/>
            <person name="Uehling J."/>
            <person name="Grigoriev I.V."/>
            <person name="Vagvolgyi C."/>
            <person name="Papp T."/>
            <person name="Martin F.M."/>
            <person name="Miettinen O."/>
            <person name="Hibbett D.S."/>
            <person name="Nagy L.G."/>
        </authorList>
    </citation>
    <scope>NUCLEOTIDE SEQUENCE [LARGE SCALE GENOMIC DNA]</scope>
    <source>
        <strain evidence="1 2">NL-1719</strain>
    </source>
</reference>
<gene>
    <name evidence="1" type="ORF">BDN72DRAFT_868829</name>
</gene>
<protein>
    <submittedName>
        <fullName evidence="1">Uncharacterized protein</fullName>
    </submittedName>
</protein>
<name>A0ACD3B828_9AGAR</name>
<dbReference type="Proteomes" id="UP000308600">
    <property type="component" value="Unassembled WGS sequence"/>
</dbReference>
<accession>A0ACD3B828</accession>
<proteinExistence type="predicted"/>
<dbReference type="EMBL" id="ML208271">
    <property type="protein sequence ID" value="TFK73985.1"/>
    <property type="molecule type" value="Genomic_DNA"/>
</dbReference>